<keyword evidence="2 4" id="KW-0548">Nucleotidyltransferase</keyword>
<protein>
    <submittedName>
        <fullName evidence="4">Glycerol-3-phosphate cytidylyltransferase</fullName>
    </submittedName>
</protein>
<organism evidence="4 5">
    <name type="scientific">Sphingobium yanoikuyae</name>
    <name type="common">Sphingomonas yanoikuyae</name>
    <dbReference type="NCBI Taxonomy" id="13690"/>
    <lineage>
        <taxon>Bacteria</taxon>
        <taxon>Pseudomonadati</taxon>
        <taxon>Pseudomonadota</taxon>
        <taxon>Alphaproteobacteria</taxon>
        <taxon>Sphingomonadales</taxon>
        <taxon>Sphingomonadaceae</taxon>
        <taxon>Sphingobium</taxon>
    </lineage>
</organism>
<dbReference type="SUPFAM" id="SSF52374">
    <property type="entry name" value="Nucleotidylyl transferase"/>
    <property type="match status" value="1"/>
</dbReference>
<dbReference type="Pfam" id="PF01467">
    <property type="entry name" value="CTP_transf_like"/>
    <property type="match status" value="1"/>
</dbReference>
<sequence length="109" mass="12791">MSRISQISENVIVGLSTDEFNEVKGKKSTIPFHDRLEILQSLKFVNLVIPEVNWAQKEYDINNLNVDLFVMGDDWEFKFDHLKTICDVLYLPRTELISTTIIRESMRTR</sequence>
<evidence type="ECO:0000256" key="2">
    <source>
        <dbReference type="ARBA" id="ARBA00022695"/>
    </source>
</evidence>
<dbReference type="InterPro" id="IPR014729">
    <property type="entry name" value="Rossmann-like_a/b/a_fold"/>
</dbReference>
<evidence type="ECO:0000313" key="5">
    <source>
        <dbReference type="Proteomes" id="UP000280708"/>
    </source>
</evidence>
<dbReference type="AlphaFoldDB" id="A0A3G2UY54"/>
<feature type="domain" description="Cytidyltransferase-like" evidence="3">
    <location>
        <begin position="6"/>
        <end position="104"/>
    </location>
</feature>
<dbReference type="InterPro" id="IPR050385">
    <property type="entry name" value="Archaeal_FAD_synthase"/>
</dbReference>
<dbReference type="GO" id="GO:0016779">
    <property type="term" value="F:nucleotidyltransferase activity"/>
    <property type="evidence" value="ECO:0007669"/>
    <property type="project" value="UniProtKB-KW"/>
</dbReference>
<evidence type="ECO:0000256" key="1">
    <source>
        <dbReference type="ARBA" id="ARBA00022679"/>
    </source>
</evidence>
<gene>
    <name evidence="4" type="ORF">EBF16_21670</name>
</gene>
<keyword evidence="1 4" id="KW-0808">Transferase</keyword>
<evidence type="ECO:0000259" key="3">
    <source>
        <dbReference type="Pfam" id="PF01467"/>
    </source>
</evidence>
<name>A0A3G2UY54_SPHYA</name>
<dbReference type="PANTHER" id="PTHR43793:SF1">
    <property type="entry name" value="FAD SYNTHASE"/>
    <property type="match status" value="1"/>
</dbReference>
<accession>A0A3G2UY54</accession>
<reference evidence="4 5" key="1">
    <citation type="submission" date="2018-10" db="EMBL/GenBank/DDBJ databases">
        <title>Characterization and genome analysis of a novel bacterium Sphingobium yanoikuyae SJTF8 capable of degrading PAHs.</title>
        <authorList>
            <person name="Yin C."/>
            <person name="Xiong W."/>
            <person name="Liang R."/>
        </authorList>
    </citation>
    <scope>NUCLEOTIDE SEQUENCE [LARGE SCALE GENOMIC DNA]</scope>
    <source>
        <strain evidence="4 5">SJTF8</strain>
    </source>
</reference>
<dbReference type="RefSeq" id="WP_080727010.1">
    <property type="nucleotide sequence ID" value="NZ_CAIGKD010000012.1"/>
</dbReference>
<dbReference type="PANTHER" id="PTHR43793">
    <property type="entry name" value="FAD SYNTHASE"/>
    <property type="match status" value="1"/>
</dbReference>
<dbReference type="EMBL" id="CP033230">
    <property type="protein sequence ID" value="AYO79258.1"/>
    <property type="molecule type" value="Genomic_DNA"/>
</dbReference>
<proteinExistence type="predicted"/>
<dbReference type="Proteomes" id="UP000280708">
    <property type="component" value="Chromosome"/>
</dbReference>
<dbReference type="Gene3D" id="3.40.50.620">
    <property type="entry name" value="HUPs"/>
    <property type="match status" value="1"/>
</dbReference>
<dbReference type="InterPro" id="IPR004821">
    <property type="entry name" value="Cyt_trans-like"/>
</dbReference>
<evidence type="ECO:0000313" key="4">
    <source>
        <dbReference type="EMBL" id="AYO79258.1"/>
    </source>
</evidence>